<evidence type="ECO:0000259" key="10">
    <source>
        <dbReference type="PROSITE" id="PS51379"/>
    </source>
</evidence>
<evidence type="ECO:0000256" key="4">
    <source>
        <dbReference type="ARBA" id="ARBA00022723"/>
    </source>
</evidence>
<dbReference type="InterPro" id="IPR017896">
    <property type="entry name" value="4Fe4S_Fe-S-bd"/>
</dbReference>
<dbReference type="InterPro" id="IPR017900">
    <property type="entry name" value="4Fe4S_Fe_S_CS"/>
</dbReference>
<organism evidence="11 12">
    <name type="scientific">Thiobacillus sedimenti</name>
    <dbReference type="NCBI Taxonomy" id="3110231"/>
    <lineage>
        <taxon>Bacteria</taxon>
        <taxon>Pseudomonadati</taxon>
        <taxon>Pseudomonadota</taxon>
        <taxon>Betaproteobacteria</taxon>
        <taxon>Nitrosomonadales</taxon>
        <taxon>Thiobacillaceae</taxon>
        <taxon>Thiobacillus</taxon>
    </lineage>
</organism>
<dbReference type="CDD" id="cd07034">
    <property type="entry name" value="TPP_PYR_PFOR_IOR-alpha_like"/>
    <property type="match status" value="1"/>
</dbReference>
<dbReference type="InterPro" id="IPR002880">
    <property type="entry name" value="Pyrv_Fd/Flavodoxin_OxRdtase_N"/>
</dbReference>
<keyword evidence="6 9" id="KW-0560">Oxidoreductase</keyword>
<dbReference type="Pfam" id="PF01558">
    <property type="entry name" value="POR"/>
    <property type="match status" value="1"/>
</dbReference>
<evidence type="ECO:0000256" key="6">
    <source>
        <dbReference type="ARBA" id="ARBA00023002"/>
    </source>
</evidence>
<keyword evidence="2 9" id="KW-0813">Transport</keyword>
<accession>A0ABZ1CIQ2</accession>
<evidence type="ECO:0000256" key="9">
    <source>
        <dbReference type="PIRNR" id="PIRNR000159"/>
    </source>
</evidence>
<dbReference type="SUPFAM" id="SSF53323">
    <property type="entry name" value="Pyruvate-ferredoxin oxidoreductase, PFOR, domain III"/>
    <property type="match status" value="1"/>
</dbReference>
<evidence type="ECO:0000256" key="1">
    <source>
        <dbReference type="ARBA" id="ARBA00009032"/>
    </source>
</evidence>
<comment type="function">
    <text evidence="9">Oxidoreductase required for the transfer of electrons from pyruvate to flavodoxin.</text>
</comment>
<comment type="similarity">
    <text evidence="1 9">Belongs to the pyruvate:ferredoxin/flavodoxin oxidoreductase family.</text>
</comment>
<dbReference type="EC" id="1.2.7.-" evidence="9"/>
<dbReference type="Pfam" id="PF10371">
    <property type="entry name" value="EKR"/>
    <property type="match status" value="1"/>
</dbReference>
<gene>
    <name evidence="11" type="primary">nifJ</name>
    <name evidence="11" type="ORF">VA613_13180</name>
</gene>
<keyword evidence="4" id="KW-0479">Metal-binding</keyword>
<dbReference type="InterPro" id="IPR019752">
    <property type="entry name" value="Pyrv/ketoisovalerate_OxRed_cat"/>
</dbReference>
<dbReference type="PIRSF" id="PIRSF000159">
    <property type="entry name" value="NifJ"/>
    <property type="match status" value="1"/>
</dbReference>
<dbReference type="SUPFAM" id="SSF52518">
    <property type="entry name" value="Thiamin diphosphate-binding fold (THDP-binding)"/>
    <property type="match status" value="2"/>
</dbReference>
<comment type="catalytic activity">
    <reaction evidence="9">
        <text>oxidized [flavodoxin] + pyruvate + CoA + 2 H(+) = reduced [flavodoxin] + acetyl-CoA + CO2</text>
        <dbReference type="Rhea" id="RHEA:44140"/>
        <dbReference type="Rhea" id="RHEA-COMP:10622"/>
        <dbReference type="Rhea" id="RHEA-COMP:10623"/>
        <dbReference type="ChEBI" id="CHEBI:15361"/>
        <dbReference type="ChEBI" id="CHEBI:15378"/>
        <dbReference type="ChEBI" id="CHEBI:16526"/>
        <dbReference type="ChEBI" id="CHEBI:57287"/>
        <dbReference type="ChEBI" id="CHEBI:57288"/>
        <dbReference type="ChEBI" id="CHEBI:57618"/>
        <dbReference type="ChEBI" id="CHEBI:58210"/>
    </reaction>
</comment>
<protein>
    <recommendedName>
        <fullName evidence="9">Pyruvate-flavodoxin oxidoreductase</fullName>
        <ecNumber evidence="9">1.2.7.-</ecNumber>
    </recommendedName>
</protein>
<keyword evidence="11" id="KW-0670">Pyruvate</keyword>
<keyword evidence="5 9" id="KW-0249">Electron transport</keyword>
<feature type="domain" description="4Fe-4S ferredoxin-type" evidence="10">
    <location>
        <begin position="687"/>
        <end position="716"/>
    </location>
</feature>
<dbReference type="InterPro" id="IPR050722">
    <property type="entry name" value="Pyruvate:ferred/Flavod_OxRd"/>
</dbReference>
<evidence type="ECO:0000256" key="5">
    <source>
        <dbReference type="ARBA" id="ARBA00022982"/>
    </source>
</evidence>
<dbReference type="SMART" id="SM00890">
    <property type="entry name" value="EKR"/>
    <property type="match status" value="1"/>
</dbReference>
<dbReference type="PROSITE" id="PS51379">
    <property type="entry name" value="4FE4S_FER_2"/>
    <property type="match status" value="2"/>
</dbReference>
<proteinExistence type="inferred from homology"/>
<evidence type="ECO:0000313" key="12">
    <source>
        <dbReference type="Proteomes" id="UP001334732"/>
    </source>
</evidence>
<dbReference type="SUPFAM" id="SSF52922">
    <property type="entry name" value="TK C-terminal domain-like"/>
    <property type="match status" value="1"/>
</dbReference>
<dbReference type="InterPro" id="IPR029061">
    <property type="entry name" value="THDP-binding"/>
</dbReference>
<name>A0ABZ1CIQ2_9PROT</name>
<reference evidence="11 12" key="1">
    <citation type="submission" date="2023-12" db="EMBL/GenBank/DDBJ databases">
        <title>Thiobacillus sedimentum sp. nov., a chemolithoautotrophic sulfur-oxidizing bacterium isolated from freshwater sediment.</title>
        <authorList>
            <person name="Luo J."/>
            <person name="Dai C."/>
        </authorList>
    </citation>
    <scope>NUCLEOTIDE SEQUENCE [LARGE SCALE GENOMIC DNA]</scope>
    <source>
        <strain evidence="11 12">SCUT-2</strain>
    </source>
</reference>
<dbReference type="PANTHER" id="PTHR32154:SF0">
    <property type="entry name" value="PYRUVATE-FLAVODOXIN OXIDOREDUCTASE-RELATED"/>
    <property type="match status" value="1"/>
</dbReference>
<dbReference type="Gene3D" id="3.40.50.920">
    <property type="match status" value="1"/>
</dbReference>
<dbReference type="InterPro" id="IPR037112">
    <property type="entry name" value="Pyrv-flavodox_OxR_EKR_sf"/>
</dbReference>
<evidence type="ECO:0000313" key="11">
    <source>
        <dbReference type="EMBL" id="WRS38945.1"/>
    </source>
</evidence>
<dbReference type="PANTHER" id="PTHR32154">
    <property type="entry name" value="PYRUVATE-FLAVODOXIN OXIDOREDUCTASE-RELATED"/>
    <property type="match status" value="1"/>
</dbReference>
<dbReference type="NCBIfam" id="TIGR02176">
    <property type="entry name" value="pyruv_ox_red"/>
    <property type="match status" value="1"/>
</dbReference>
<dbReference type="InterPro" id="IPR002869">
    <property type="entry name" value="Pyrv_flavodox_OxRed_cen"/>
</dbReference>
<dbReference type="Pfam" id="PF01855">
    <property type="entry name" value="POR_N"/>
    <property type="match status" value="1"/>
</dbReference>
<keyword evidence="12" id="KW-1185">Reference proteome</keyword>
<sequence>MTRTHTIDGNEAVARMAYLASEVIAIYPITPASSMGEWADEWASQGRTNLWGAVPKIIEMQSEGGAAGALHGALTSGALATSFTASQGLLLMIPNLYKIAGELTPFVLHVAARAIATHALSIFGDQSDVMAVRATGCALLASGSPQEAQDLAVIAHAATLAGRLPVVHFFDGFRTSHEVVKIEAVDEATVRAMLDADLIAAHRARALSPEHPVLRGTSQNPDVFFQSRERANPYYDAFPGVLQAAMDRFGERTGRSYRLFEYVGDADAERVIVLMGSGAETAHETVEHLNARGARVGVLKVRLYRPFAADALLAALPATARAIAVLDRCKEPGADGEPLYKDVVTALAQAAADGVRAMPRVIGGRYGLASKEFTPGMVKAVFDELAAAAPRRQFSIGIHDDLTHLSLPWDAAFRTDASRRLQHAVFWGLGSDGTVSANKNSIKILGEATALQAQGYFVYDSKKSGAVTVSHLRFGPAPIRSSYLVEPGMAGFVACHQPMFVDRYELLEHAAPGGVFLLNTPASPDAVWETLPARLRAQIVDKRLQLWVIDAYAVAAAAGMGRRINTIMQTCFFAISGVLKKDAAIVAIKHAVDKTYGRKSRRLVELNYQAIDMALAALHQAAVPAEAGADARAAVHEAVAELPDFVRDLTLPLYHGHGDALPVSMMPADGTYPLGTAQYEKRNIALEIPVWDPDLCTQCGKCVFVCPHSAIRARAFAAEAAVAAPPTFKHVAIKSKDLPAGTHISYQVAPEDCTGCGDCVEACPIHDKSNVSRRAVNMAPIGPLREQERENFAFFLRLPEFDRSLLKQGTIPGSMLLDPLFEFSGACAGCGETPYIRLATQLFGDRMLIANATGCSSIYGGNLPSTPYTVNAAGRGPAWSNSLFEDNAEFGLGMRLAADHLMDYAKQLVRELASDIGGDLAEALVSADQRDEAGIVAQRERVALLRDRLAASRHARAQELVAVAEWLVRRSVWIIGGDGWAYDIGYGGLDHVLALPYDVNILVLDTEVYSNTGGQTSKATPIGAVAKFSAGGKATAKKDLARLASDYGHVYVATVAYGAKDVQTLRVFHEAEAYPGPSLIVAYSPCIAHGYDMLYNQRQQELAVKSGHWPLFRFDPRVAETGGNPFRLDSAPPSQPVKAFMESETRFAMLARSHPEAAKRFLEQAQQEAERRFKTYQALAQAPADVSKPGA</sequence>
<dbReference type="InterPro" id="IPR019456">
    <property type="entry name" value="Pyrv-flavodox_OxRtase_EKR"/>
</dbReference>
<dbReference type="Pfam" id="PF12838">
    <property type="entry name" value="Fer4_7"/>
    <property type="match status" value="1"/>
</dbReference>
<dbReference type="Gene3D" id="3.40.920.10">
    <property type="entry name" value="Pyruvate-ferredoxin oxidoreductase, PFOR, domain III"/>
    <property type="match status" value="1"/>
</dbReference>
<dbReference type="Pfam" id="PF02775">
    <property type="entry name" value="TPP_enzyme_C"/>
    <property type="match status" value="1"/>
</dbReference>
<evidence type="ECO:0000256" key="7">
    <source>
        <dbReference type="ARBA" id="ARBA00023004"/>
    </source>
</evidence>
<feature type="domain" description="4Fe-4S ferredoxin-type" evidence="10">
    <location>
        <begin position="744"/>
        <end position="774"/>
    </location>
</feature>
<dbReference type="Proteomes" id="UP001334732">
    <property type="component" value="Chromosome"/>
</dbReference>
<dbReference type="Gene3D" id="4.10.780.10">
    <property type="entry name" value="Pyruvate-flavodoxin oxidoreductase, EKR domain"/>
    <property type="match status" value="1"/>
</dbReference>
<dbReference type="RefSeq" id="WP_324779477.1">
    <property type="nucleotide sequence ID" value="NZ_CP141769.1"/>
</dbReference>
<dbReference type="CDD" id="cd03377">
    <property type="entry name" value="TPP_PFOR_PNO"/>
    <property type="match status" value="1"/>
</dbReference>
<dbReference type="PROSITE" id="PS00198">
    <property type="entry name" value="4FE4S_FER_1"/>
    <property type="match status" value="2"/>
</dbReference>
<dbReference type="Gene3D" id="3.30.70.20">
    <property type="match status" value="1"/>
</dbReference>
<evidence type="ECO:0000256" key="2">
    <source>
        <dbReference type="ARBA" id="ARBA00022448"/>
    </source>
</evidence>
<dbReference type="InterPro" id="IPR033412">
    <property type="entry name" value="PFOR_II"/>
</dbReference>
<evidence type="ECO:0000256" key="3">
    <source>
        <dbReference type="ARBA" id="ARBA00022485"/>
    </source>
</evidence>
<dbReference type="Pfam" id="PF17147">
    <property type="entry name" value="PFOR_II"/>
    <property type="match status" value="1"/>
</dbReference>
<dbReference type="Gene3D" id="3.40.50.970">
    <property type="match status" value="2"/>
</dbReference>
<keyword evidence="7" id="KW-0408">Iron</keyword>
<dbReference type="InterPro" id="IPR011766">
    <property type="entry name" value="TPP_enzyme_TPP-bd"/>
</dbReference>
<evidence type="ECO:0000256" key="8">
    <source>
        <dbReference type="ARBA" id="ARBA00023014"/>
    </source>
</evidence>
<keyword evidence="3" id="KW-0004">4Fe-4S</keyword>
<dbReference type="SUPFAM" id="SSF54862">
    <property type="entry name" value="4Fe-4S ferredoxins"/>
    <property type="match status" value="1"/>
</dbReference>
<dbReference type="EMBL" id="CP141769">
    <property type="protein sequence ID" value="WRS38945.1"/>
    <property type="molecule type" value="Genomic_DNA"/>
</dbReference>
<keyword evidence="8" id="KW-0411">Iron-sulfur</keyword>
<dbReference type="InterPro" id="IPR011895">
    <property type="entry name" value="Pyrv_flavodox_OxRed"/>
</dbReference>
<dbReference type="InterPro" id="IPR009014">
    <property type="entry name" value="Transketo_C/PFOR_II"/>
</dbReference>